<dbReference type="KEGG" id="hai:109372875"/>
<reference evidence="5" key="1">
    <citation type="submission" date="2025-08" db="UniProtKB">
        <authorList>
            <consortium name="RefSeq"/>
        </authorList>
    </citation>
    <scope>IDENTIFICATION</scope>
    <source>
        <tissue evidence="5">Muscle</tissue>
    </source>
</reference>
<evidence type="ECO:0000256" key="1">
    <source>
        <dbReference type="ARBA" id="ARBA00022737"/>
    </source>
</evidence>
<dbReference type="AlphaFoldDB" id="A0A8B7Q324"/>
<dbReference type="CDD" id="cd00041">
    <property type="entry name" value="CUB"/>
    <property type="match status" value="1"/>
</dbReference>
<sequence>MLLGGARGYGKQVSSFKEHADSLQFLAFDTEASHDILRVWDGPPENEMLLKEISGSLIPEGIHSTLNIVTIQFDTDFYISKSGFAIQFS</sequence>
<dbReference type="OrthoDB" id="406096at2759"/>
<evidence type="ECO:0000313" key="5">
    <source>
        <dbReference type="RefSeq" id="XP_019481928.1"/>
    </source>
</evidence>
<keyword evidence="2" id="KW-1015">Disulfide bond</keyword>
<evidence type="ECO:0000256" key="2">
    <source>
        <dbReference type="ARBA" id="ARBA00023157"/>
    </source>
</evidence>
<protein>
    <submittedName>
        <fullName evidence="5">CUB and sushi domain-containing protein 3-like</fullName>
    </submittedName>
</protein>
<dbReference type="InterPro" id="IPR000859">
    <property type="entry name" value="CUB_dom"/>
</dbReference>
<dbReference type="InterPro" id="IPR035914">
    <property type="entry name" value="Sperma_CUB_dom_sf"/>
</dbReference>
<dbReference type="PANTHER" id="PTHR24251">
    <property type="entry name" value="OVOCHYMASE-RELATED"/>
    <property type="match status" value="1"/>
</dbReference>
<dbReference type="Proteomes" id="UP000694851">
    <property type="component" value="Unplaced"/>
</dbReference>
<dbReference type="SUPFAM" id="SSF49854">
    <property type="entry name" value="Spermadhesin, CUB domain"/>
    <property type="match status" value="1"/>
</dbReference>
<dbReference type="GeneID" id="109372875"/>
<gene>
    <name evidence="5" type="primary">LOC109372875</name>
</gene>
<keyword evidence="1" id="KW-0677">Repeat</keyword>
<dbReference type="Gene3D" id="2.60.120.290">
    <property type="entry name" value="Spermadhesin, CUB domain"/>
    <property type="match status" value="1"/>
</dbReference>
<feature type="domain" description="CUB" evidence="3">
    <location>
        <begin position="19"/>
        <end position="88"/>
    </location>
</feature>
<keyword evidence="4" id="KW-1185">Reference proteome</keyword>
<dbReference type="RefSeq" id="XP_019481928.1">
    <property type="nucleotide sequence ID" value="XM_019626383.1"/>
</dbReference>
<dbReference type="Pfam" id="PF00431">
    <property type="entry name" value="CUB"/>
    <property type="match status" value="1"/>
</dbReference>
<evidence type="ECO:0000259" key="3">
    <source>
        <dbReference type="Pfam" id="PF00431"/>
    </source>
</evidence>
<name>A0A8B7Q324_HIPAR</name>
<proteinExistence type="predicted"/>
<organism evidence="4 5">
    <name type="scientific">Hipposideros armiger</name>
    <name type="common">Great Himalayan leaf-nosed bat</name>
    <dbReference type="NCBI Taxonomy" id="186990"/>
    <lineage>
        <taxon>Eukaryota</taxon>
        <taxon>Metazoa</taxon>
        <taxon>Chordata</taxon>
        <taxon>Craniata</taxon>
        <taxon>Vertebrata</taxon>
        <taxon>Euteleostomi</taxon>
        <taxon>Mammalia</taxon>
        <taxon>Eutheria</taxon>
        <taxon>Laurasiatheria</taxon>
        <taxon>Chiroptera</taxon>
        <taxon>Yinpterochiroptera</taxon>
        <taxon>Rhinolophoidea</taxon>
        <taxon>Hipposideridae</taxon>
        <taxon>Hipposideros</taxon>
    </lineage>
</organism>
<accession>A0A8B7Q324</accession>
<evidence type="ECO:0000313" key="4">
    <source>
        <dbReference type="Proteomes" id="UP000694851"/>
    </source>
</evidence>
<feature type="non-terminal residue" evidence="5">
    <location>
        <position position="89"/>
    </location>
</feature>